<keyword evidence="8" id="KW-1185">Reference proteome</keyword>
<dbReference type="Proteomes" id="UP000094455">
    <property type="component" value="Unassembled WGS sequence"/>
</dbReference>
<keyword evidence="2" id="KW-0689">Ribosomal protein</keyword>
<evidence type="ECO:0000313" key="7">
    <source>
        <dbReference type="EMBL" id="ODQ44887.1"/>
    </source>
</evidence>
<dbReference type="NCBIfam" id="TIGR01049">
    <property type="entry name" value="rpsJ_bact"/>
    <property type="match status" value="1"/>
</dbReference>
<organism evidence="7 8">
    <name type="scientific">Pichia membranifaciens NRRL Y-2026</name>
    <dbReference type="NCBI Taxonomy" id="763406"/>
    <lineage>
        <taxon>Eukaryota</taxon>
        <taxon>Fungi</taxon>
        <taxon>Dikarya</taxon>
        <taxon>Ascomycota</taxon>
        <taxon>Saccharomycotina</taxon>
        <taxon>Pichiomycetes</taxon>
        <taxon>Pichiales</taxon>
        <taxon>Pichiaceae</taxon>
        <taxon>Pichia</taxon>
    </lineage>
</organism>
<dbReference type="PANTHER" id="PTHR11700">
    <property type="entry name" value="30S RIBOSOMAL PROTEIN S10 FAMILY MEMBER"/>
    <property type="match status" value="1"/>
</dbReference>
<reference evidence="7 8" key="1">
    <citation type="journal article" date="2016" name="Proc. Natl. Acad. Sci. U.S.A.">
        <title>Comparative genomics of biotechnologically important yeasts.</title>
        <authorList>
            <person name="Riley R."/>
            <person name="Haridas S."/>
            <person name="Wolfe K.H."/>
            <person name="Lopes M.R."/>
            <person name="Hittinger C.T."/>
            <person name="Goeker M."/>
            <person name="Salamov A.A."/>
            <person name="Wisecaver J.H."/>
            <person name="Long T.M."/>
            <person name="Calvey C.H."/>
            <person name="Aerts A.L."/>
            <person name="Barry K.W."/>
            <person name="Choi C."/>
            <person name="Clum A."/>
            <person name="Coughlan A.Y."/>
            <person name="Deshpande S."/>
            <person name="Douglass A.P."/>
            <person name="Hanson S.J."/>
            <person name="Klenk H.-P."/>
            <person name="LaButti K.M."/>
            <person name="Lapidus A."/>
            <person name="Lindquist E.A."/>
            <person name="Lipzen A.M."/>
            <person name="Meier-Kolthoff J.P."/>
            <person name="Ohm R.A."/>
            <person name="Otillar R.P."/>
            <person name="Pangilinan J.L."/>
            <person name="Peng Y."/>
            <person name="Rokas A."/>
            <person name="Rosa C.A."/>
            <person name="Scheuner C."/>
            <person name="Sibirny A.A."/>
            <person name="Slot J.C."/>
            <person name="Stielow J.B."/>
            <person name="Sun H."/>
            <person name="Kurtzman C.P."/>
            <person name="Blackwell M."/>
            <person name="Grigoriev I.V."/>
            <person name="Jeffries T.W."/>
        </authorList>
    </citation>
    <scope>NUCLEOTIDE SEQUENCE [LARGE SCALE GENOMIC DNA]</scope>
    <source>
        <strain evidence="7 8">NRRL Y-2026</strain>
    </source>
</reference>
<proteinExistence type="inferred from homology"/>
<keyword evidence="3" id="KW-0687">Ribonucleoprotein</keyword>
<evidence type="ECO:0000256" key="5">
    <source>
        <dbReference type="ARBA" id="ARBA00042916"/>
    </source>
</evidence>
<dbReference type="InterPro" id="IPR001848">
    <property type="entry name" value="Ribosomal_uS10"/>
</dbReference>
<comment type="similarity">
    <text evidence="1">Belongs to the universal ribosomal protein uS10 family.</text>
</comment>
<dbReference type="GO" id="GO:0005763">
    <property type="term" value="C:mitochondrial small ribosomal subunit"/>
    <property type="evidence" value="ECO:0007669"/>
    <property type="project" value="EnsemblFungi"/>
</dbReference>
<dbReference type="Pfam" id="PF00338">
    <property type="entry name" value="Ribosomal_S10"/>
    <property type="match status" value="1"/>
</dbReference>
<dbReference type="SUPFAM" id="SSF54999">
    <property type="entry name" value="Ribosomal protein S10"/>
    <property type="match status" value="1"/>
</dbReference>
<dbReference type="OrthoDB" id="366214at2759"/>
<accession>A0A1E3NFG9</accession>
<dbReference type="Gene3D" id="3.30.70.600">
    <property type="entry name" value="Ribosomal protein S10 domain"/>
    <property type="match status" value="1"/>
</dbReference>
<feature type="domain" description="Small ribosomal subunit protein uS10" evidence="6">
    <location>
        <begin position="123"/>
        <end position="220"/>
    </location>
</feature>
<dbReference type="EMBL" id="KV454005">
    <property type="protein sequence ID" value="ODQ44887.1"/>
    <property type="molecule type" value="Genomic_DNA"/>
</dbReference>
<dbReference type="InterPro" id="IPR027486">
    <property type="entry name" value="Ribosomal_uS10_dom"/>
</dbReference>
<evidence type="ECO:0000313" key="8">
    <source>
        <dbReference type="Proteomes" id="UP000094455"/>
    </source>
</evidence>
<evidence type="ECO:0000256" key="4">
    <source>
        <dbReference type="ARBA" id="ARBA00035261"/>
    </source>
</evidence>
<sequence>MYIPAFRTAITRVAAARPMIQSQRLFSVSQITNEKSSEKKSSDLDKALEELADLKLASQDLPKADEETLATARLIDTFSQYNPKTVTEEVIAPDAKSPIPINAELNYYAPLKHEIKYGDLKAEVVFKCFDPVNVEFFCDFALRAAYYLGLPATGPKPISTKRERWTVIRAPFVHAKSKENFERKTHGRMIKIWDSDNEVVDLWLAYLKKNSVWGVGVKVNMYTQEPLKLADKMARLEGGEQSLSDLKSSVETLSNDAANPVSQKVLELLKDPVFTRHMSESEMDQIDSKSKTIEK</sequence>
<protein>
    <recommendedName>
        <fullName evidence="4">Small ribosomal subunit protein uS10m</fullName>
    </recommendedName>
    <alternativeName>
        <fullName evidence="5">37S ribosomal protein S10, mitochondrial</fullName>
    </alternativeName>
</protein>
<dbReference type="HAMAP" id="MF_00508">
    <property type="entry name" value="Ribosomal_uS10"/>
    <property type="match status" value="1"/>
</dbReference>
<dbReference type="SMART" id="SM01403">
    <property type="entry name" value="Ribosomal_S10"/>
    <property type="match status" value="1"/>
</dbReference>
<dbReference type="RefSeq" id="XP_019016000.1">
    <property type="nucleotide sequence ID" value="XM_019161593.1"/>
</dbReference>
<evidence type="ECO:0000256" key="1">
    <source>
        <dbReference type="ARBA" id="ARBA00007102"/>
    </source>
</evidence>
<dbReference type="STRING" id="763406.A0A1E3NFG9"/>
<dbReference type="GeneID" id="30178280"/>
<evidence type="ECO:0000259" key="6">
    <source>
        <dbReference type="SMART" id="SM01403"/>
    </source>
</evidence>
<dbReference type="GO" id="GO:0003735">
    <property type="term" value="F:structural constituent of ribosome"/>
    <property type="evidence" value="ECO:0007669"/>
    <property type="project" value="EnsemblFungi"/>
</dbReference>
<dbReference type="GO" id="GO:0006412">
    <property type="term" value="P:translation"/>
    <property type="evidence" value="ECO:0007669"/>
    <property type="project" value="InterPro"/>
</dbReference>
<evidence type="ECO:0000256" key="2">
    <source>
        <dbReference type="ARBA" id="ARBA00022980"/>
    </source>
</evidence>
<dbReference type="InterPro" id="IPR036838">
    <property type="entry name" value="Ribosomal_uS10_dom_sf"/>
</dbReference>
<dbReference type="FunFam" id="3.30.70.600:FF:000003">
    <property type="entry name" value="30S ribosomal protein S10"/>
    <property type="match status" value="1"/>
</dbReference>
<dbReference type="AlphaFoldDB" id="A0A1E3NFG9"/>
<gene>
    <name evidence="7" type="ORF">PICMEDRAFT_17412</name>
</gene>
<evidence type="ECO:0000256" key="3">
    <source>
        <dbReference type="ARBA" id="ARBA00023274"/>
    </source>
</evidence>
<name>A0A1E3NFG9_9ASCO</name>